<accession>A0A9Q0HC43</accession>
<name>A0A9Q0HC43_9MAGN</name>
<proteinExistence type="predicted"/>
<dbReference type="AlphaFoldDB" id="A0A9Q0HC43"/>
<evidence type="ECO:0000313" key="1">
    <source>
        <dbReference type="EMBL" id="KAJ4963831.1"/>
    </source>
</evidence>
<evidence type="ECO:0000313" key="2">
    <source>
        <dbReference type="Proteomes" id="UP001141806"/>
    </source>
</evidence>
<protein>
    <submittedName>
        <fullName evidence="1">Uncharacterized protein</fullName>
    </submittedName>
</protein>
<keyword evidence="2" id="KW-1185">Reference proteome</keyword>
<organism evidence="1 2">
    <name type="scientific">Protea cynaroides</name>
    <dbReference type="NCBI Taxonomy" id="273540"/>
    <lineage>
        <taxon>Eukaryota</taxon>
        <taxon>Viridiplantae</taxon>
        <taxon>Streptophyta</taxon>
        <taxon>Embryophyta</taxon>
        <taxon>Tracheophyta</taxon>
        <taxon>Spermatophyta</taxon>
        <taxon>Magnoliopsida</taxon>
        <taxon>Proteales</taxon>
        <taxon>Proteaceae</taxon>
        <taxon>Protea</taxon>
    </lineage>
</organism>
<sequence>MGNPSSIWSDLVLAWFNFRGGSGSDLVPISELDPTVTLENHQRPRETEHHRPQHRKPRCGPPCKLARCCHSWLTLAGWPAVARAVGGSLLPEVAVWWLLVAACGCVPAGLWAGSHPGAHLRLAAACGIAWLPQAALAGGLQRLRKPAGQG</sequence>
<dbReference type="Proteomes" id="UP001141806">
    <property type="component" value="Unassembled WGS sequence"/>
</dbReference>
<gene>
    <name evidence="1" type="ORF">NE237_023770</name>
</gene>
<dbReference type="EMBL" id="JAMYWD010000008">
    <property type="protein sequence ID" value="KAJ4963831.1"/>
    <property type="molecule type" value="Genomic_DNA"/>
</dbReference>
<reference evidence="1" key="1">
    <citation type="journal article" date="2023" name="Plant J.">
        <title>The genome of the king protea, Protea cynaroides.</title>
        <authorList>
            <person name="Chang J."/>
            <person name="Duong T.A."/>
            <person name="Schoeman C."/>
            <person name="Ma X."/>
            <person name="Roodt D."/>
            <person name="Barker N."/>
            <person name="Li Z."/>
            <person name="Van de Peer Y."/>
            <person name="Mizrachi E."/>
        </authorList>
    </citation>
    <scope>NUCLEOTIDE SEQUENCE</scope>
    <source>
        <tissue evidence="1">Young leaves</tissue>
    </source>
</reference>
<comment type="caution">
    <text evidence="1">The sequence shown here is derived from an EMBL/GenBank/DDBJ whole genome shotgun (WGS) entry which is preliminary data.</text>
</comment>